<organism evidence="1 2">
    <name type="scientific">Chionoecetes opilio</name>
    <name type="common">Atlantic snow crab</name>
    <name type="synonym">Cancer opilio</name>
    <dbReference type="NCBI Taxonomy" id="41210"/>
    <lineage>
        <taxon>Eukaryota</taxon>
        <taxon>Metazoa</taxon>
        <taxon>Ecdysozoa</taxon>
        <taxon>Arthropoda</taxon>
        <taxon>Crustacea</taxon>
        <taxon>Multicrustacea</taxon>
        <taxon>Malacostraca</taxon>
        <taxon>Eumalacostraca</taxon>
        <taxon>Eucarida</taxon>
        <taxon>Decapoda</taxon>
        <taxon>Pleocyemata</taxon>
        <taxon>Brachyura</taxon>
        <taxon>Eubrachyura</taxon>
        <taxon>Majoidea</taxon>
        <taxon>Majidae</taxon>
        <taxon>Chionoecetes</taxon>
    </lineage>
</organism>
<name>A0A8J4YQ01_CHIOP</name>
<evidence type="ECO:0000313" key="2">
    <source>
        <dbReference type="Proteomes" id="UP000770661"/>
    </source>
</evidence>
<keyword evidence="2" id="KW-1185">Reference proteome</keyword>
<evidence type="ECO:0000313" key="1">
    <source>
        <dbReference type="EMBL" id="KAG0726891.1"/>
    </source>
</evidence>
<dbReference type="Proteomes" id="UP000770661">
    <property type="component" value="Unassembled WGS sequence"/>
</dbReference>
<proteinExistence type="predicted"/>
<gene>
    <name evidence="1" type="ORF">GWK47_035679</name>
</gene>
<accession>A0A8J4YQ01</accession>
<reference evidence="1" key="1">
    <citation type="submission" date="2020-07" db="EMBL/GenBank/DDBJ databases">
        <title>The High-quality genome of the commercially important snow crab, Chionoecetes opilio.</title>
        <authorList>
            <person name="Jeong J.-H."/>
            <person name="Ryu S."/>
        </authorList>
    </citation>
    <scope>NUCLEOTIDE SEQUENCE</scope>
    <source>
        <strain evidence="1">MADBK_172401_WGS</strain>
        <tissue evidence="1">Digestive gland</tissue>
    </source>
</reference>
<sequence length="198" mass="21131">MVIPEGRKKQVYGFCVKFDLPEAGAQNKSTVHRTEKELYTEEPPSGFAASSAAVFAGQNARVPCKLLMLLVRSSRLYFHPPPGFCSSPIHLVTEALEQGSSFGPNSDQPGLGSVIDLVQMPSVHVSSVHGDVHLCPASSGLILEFLNLKRAIWGPDPSSDEELQGSPSGHSTAVSLHGSIVLLMGWSIATARMHALTS</sequence>
<protein>
    <submittedName>
        <fullName evidence="1">Uncharacterized protein</fullName>
    </submittedName>
</protein>
<dbReference type="EMBL" id="JACEEZ010003895">
    <property type="protein sequence ID" value="KAG0726891.1"/>
    <property type="molecule type" value="Genomic_DNA"/>
</dbReference>
<dbReference type="AlphaFoldDB" id="A0A8J4YQ01"/>
<comment type="caution">
    <text evidence="1">The sequence shown here is derived from an EMBL/GenBank/DDBJ whole genome shotgun (WGS) entry which is preliminary data.</text>
</comment>